<accession>A0A067S823</accession>
<keyword evidence="2" id="KW-1185">Reference proteome</keyword>
<dbReference type="EMBL" id="KL142418">
    <property type="protein sequence ID" value="KDR67020.1"/>
    <property type="molecule type" value="Genomic_DNA"/>
</dbReference>
<evidence type="ECO:0000313" key="1">
    <source>
        <dbReference type="EMBL" id="KDR67020.1"/>
    </source>
</evidence>
<organism evidence="1 2">
    <name type="scientific">Galerina marginata (strain CBS 339.88)</name>
    <dbReference type="NCBI Taxonomy" id="685588"/>
    <lineage>
        <taxon>Eukaryota</taxon>
        <taxon>Fungi</taxon>
        <taxon>Dikarya</taxon>
        <taxon>Basidiomycota</taxon>
        <taxon>Agaricomycotina</taxon>
        <taxon>Agaricomycetes</taxon>
        <taxon>Agaricomycetidae</taxon>
        <taxon>Agaricales</taxon>
        <taxon>Agaricineae</taxon>
        <taxon>Strophariaceae</taxon>
        <taxon>Galerina</taxon>
    </lineage>
</organism>
<name>A0A067S823_GALM3</name>
<reference evidence="2" key="1">
    <citation type="journal article" date="2014" name="Proc. Natl. Acad. Sci. U.S.A.">
        <title>Extensive sampling of basidiomycete genomes demonstrates inadequacy of the white-rot/brown-rot paradigm for wood decay fungi.</title>
        <authorList>
            <person name="Riley R."/>
            <person name="Salamov A.A."/>
            <person name="Brown D.W."/>
            <person name="Nagy L.G."/>
            <person name="Floudas D."/>
            <person name="Held B.W."/>
            <person name="Levasseur A."/>
            <person name="Lombard V."/>
            <person name="Morin E."/>
            <person name="Otillar R."/>
            <person name="Lindquist E.A."/>
            <person name="Sun H."/>
            <person name="LaButti K.M."/>
            <person name="Schmutz J."/>
            <person name="Jabbour D."/>
            <person name="Luo H."/>
            <person name="Baker S.E."/>
            <person name="Pisabarro A.G."/>
            <person name="Walton J.D."/>
            <person name="Blanchette R.A."/>
            <person name="Henrissat B."/>
            <person name="Martin F."/>
            <person name="Cullen D."/>
            <person name="Hibbett D.S."/>
            <person name="Grigoriev I.V."/>
        </authorList>
    </citation>
    <scope>NUCLEOTIDE SEQUENCE [LARGE SCALE GENOMIC DNA]</scope>
    <source>
        <strain evidence="2">CBS 339.88</strain>
    </source>
</reference>
<proteinExistence type="predicted"/>
<evidence type="ECO:0000313" key="2">
    <source>
        <dbReference type="Proteomes" id="UP000027222"/>
    </source>
</evidence>
<dbReference type="Proteomes" id="UP000027222">
    <property type="component" value="Unassembled WGS sequence"/>
</dbReference>
<protein>
    <submittedName>
        <fullName evidence="1">Uncharacterized protein</fullName>
    </submittedName>
</protein>
<dbReference type="AlphaFoldDB" id="A0A067S823"/>
<gene>
    <name evidence="1" type="ORF">GALMADRAFT_1133051</name>
</gene>
<sequence length="80" mass="8939">MTFLPIIGNFSSPPSFQVFSYYFIKNLHGAPLRLDYALLLVLASILLPCCCPGRIQTQRPATRIVTTSKARWQTLPSSPL</sequence>
<dbReference type="HOGENOM" id="CLU_2589925_0_0_1"/>